<keyword evidence="3" id="KW-0812">Transmembrane</keyword>
<organism evidence="6 7">
    <name type="scientific">Bathycoccus prasinos</name>
    <dbReference type="NCBI Taxonomy" id="41875"/>
    <lineage>
        <taxon>Eukaryota</taxon>
        <taxon>Viridiplantae</taxon>
        <taxon>Chlorophyta</taxon>
        <taxon>Mamiellophyceae</taxon>
        <taxon>Mamiellales</taxon>
        <taxon>Bathycoccaceae</taxon>
        <taxon>Bathycoccus</taxon>
    </lineage>
</organism>
<dbReference type="KEGG" id="bpg:Bathy10g00010"/>
<keyword evidence="7" id="KW-1185">Reference proteome</keyword>
<evidence type="ECO:0000256" key="5">
    <source>
        <dbReference type="ARBA" id="ARBA00023136"/>
    </source>
</evidence>
<evidence type="ECO:0000256" key="3">
    <source>
        <dbReference type="ARBA" id="ARBA00022692"/>
    </source>
</evidence>
<name>K8EIU5_9CHLO</name>
<sequence>MGLSTFRALGSRRASSSGRELSALMETFVSSSSKNFQQNEEQQKQRRRCSTSSTLRIPDMLRDRKILAKCNSRPISWQRGYAASSAPVPAAVAGESSFDVVSSTVATALQHVQLHSGLPWWATLGATACIIRISMLPILSKQMKASVLIAHATSVLQAKKKREAEKRLADKDAASINDVPEKAAIFNDVSETLRIANAIRQRLPDNSTAPHPYWLLAAPMIQLPTFVCAISGVRSLISKASNDVASGHQSALYADLSNGVD</sequence>
<dbReference type="OrthoDB" id="2148490at2759"/>
<dbReference type="GeneID" id="19013078"/>
<evidence type="ECO:0000313" key="6">
    <source>
        <dbReference type="EMBL" id="CCO18112.1"/>
    </source>
</evidence>
<dbReference type="AlphaFoldDB" id="K8EIU5"/>
<evidence type="ECO:0000256" key="2">
    <source>
        <dbReference type="ARBA" id="ARBA00010583"/>
    </source>
</evidence>
<dbReference type="PANTHER" id="PTHR12428:SF65">
    <property type="entry name" value="CYTOCHROME C OXIDASE ASSEMBLY PROTEIN COX18, MITOCHONDRIAL"/>
    <property type="match status" value="1"/>
</dbReference>
<dbReference type="STRING" id="41875.K8EIU5"/>
<evidence type="ECO:0000313" key="7">
    <source>
        <dbReference type="Proteomes" id="UP000198341"/>
    </source>
</evidence>
<gene>
    <name evidence="6" type="ordered locus">Bathy10g00010</name>
</gene>
<dbReference type="PANTHER" id="PTHR12428">
    <property type="entry name" value="OXA1"/>
    <property type="match status" value="1"/>
</dbReference>
<keyword evidence="4" id="KW-1133">Transmembrane helix</keyword>
<proteinExistence type="inferred from homology"/>
<dbReference type="EMBL" id="FO082269">
    <property type="protein sequence ID" value="CCO18112.1"/>
    <property type="molecule type" value="Genomic_DNA"/>
</dbReference>
<accession>K8EIU5</accession>
<keyword evidence="5" id="KW-0472">Membrane</keyword>
<dbReference type="GO" id="GO:0005743">
    <property type="term" value="C:mitochondrial inner membrane"/>
    <property type="evidence" value="ECO:0007669"/>
    <property type="project" value="TreeGrafter"/>
</dbReference>
<evidence type="ECO:0000256" key="4">
    <source>
        <dbReference type="ARBA" id="ARBA00022989"/>
    </source>
</evidence>
<dbReference type="GO" id="GO:0032977">
    <property type="term" value="F:membrane insertase activity"/>
    <property type="evidence" value="ECO:0007669"/>
    <property type="project" value="InterPro"/>
</dbReference>
<dbReference type="GO" id="GO:0032979">
    <property type="term" value="P:protein insertion into mitochondrial inner membrane from matrix"/>
    <property type="evidence" value="ECO:0007669"/>
    <property type="project" value="TreeGrafter"/>
</dbReference>
<dbReference type="InterPro" id="IPR001708">
    <property type="entry name" value="YidC/ALB3/OXA1/COX18"/>
</dbReference>
<protein>
    <submittedName>
        <fullName evidence="6">Cytochrome oxidase biogenesis family</fullName>
    </submittedName>
</protein>
<comment type="subcellular location">
    <subcellularLocation>
        <location evidence="1">Membrane</location>
        <topology evidence="1">Multi-pass membrane protein</topology>
    </subcellularLocation>
</comment>
<dbReference type="Proteomes" id="UP000198341">
    <property type="component" value="Chromosome 10"/>
</dbReference>
<dbReference type="RefSeq" id="XP_007510579.1">
    <property type="nucleotide sequence ID" value="XM_007510517.1"/>
</dbReference>
<comment type="similarity">
    <text evidence="2">Belongs to the OXA1/ALB3/YidC (TC 2.A.9.2) family.</text>
</comment>
<reference evidence="6 7" key="1">
    <citation type="submission" date="2011-10" db="EMBL/GenBank/DDBJ databases">
        <authorList>
            <person name="Genoscope - CEA"/>
        </authorList>
    </citation>
    <scope>NUCLEOTIDE SEQUENCE [LARGE SCALE GENOMIC DNA]</scope>
    <source>
        <strain evidence="6 7">RCC 1105</strain>
    </source>
</reference>
<evidence type="ECO:0000256" key="1">
    <source>
        <dbReference type="ARBA" id="ARBA00004141"/>
    </source>
</evidence>